<organism evidence="10 11">
    <name type="scientific">Bowmanella dokdonensis</name>
    <dbReference type="NCBI Taxonomy" id="751969"/>
    <lineage>
        <taxon>Bacteria</taxon>
        <taxon>Pseudomonadati</taxon>
        <taxon>Pseudomonadota</taxon>
        <taxon>Gammaproteobacteria</taxon>
        <taxon>Alteromonadales</taxon>
        <taxon>Alteromonadaceae</taxon>
        <taxon>Bowmanella</taxon>
    </lineage>
</organism>
<keyword evidence="7" id="KW-0408">Iron</keyword>
<evidence type="ECO:0000259" key="9">
    <source>
        <dbReference type="PROSITE" id="PS51471"/>
    </source>
</evidence>
<proteinExistence type="predicted"/>
<dbReference type="InterPro" id="IPR027450">
    <property type="entry name" value="AlkB-like"/>
</dbReference>
<feature type="domain" description="Fe2OG dioxygenase" evidence="9">
    <location>
        <begin position="90"/>
        <end position="187"/>
    </location>
</feature>
<evidence type="ECO:0000256" key="3">
    <source>
        <dbReference type="ARBA" id="ARBA00022763"/>
    </source>
</evidence>
<dbReference type="GO" id="GO:0051213">
    <property type="term" value="F:dioxygenase activity"/>
    <property type="evidence" value="ECO:0007669"/>
    <property type="project" value="UniProtKB-KW"/>
</dbReference>
<evidence type="ECO:0000313" key="11">
    <source>
        <dbReference type="Proteomes" id="UP000664654"/>
    </source>
</evidence>
<dbReference type="InterPro" id="IPR032854">
    <property type="entry name" value="ALKBH3"/>
</dbReference>
<keyword evidence="3" id="KW-0227">DNA damage</keyword>
<dbReference type="Proteomes" id="UP000664654">
    <property type="component" value="Unassembled WGS sequence"/>
</dbReference>
<evidence type="ECO:0000256" key="2">
    <source>
        <dbReference type="ARBA" id="ARBA00022723"/>
    </source>
</evidence>
<evidence type="ECO:0000256" key="1">
    <source>
        <dbReference type="ARBA" id="ARBA00001954"/>
    </source>
</evidence>
<evidence type="ECO:0000313" key="10">
    <source>
        <dbReference type="EMBL" id="MBN7825532.1"/>
    </source>
</evidence>
<dbReference type="FunFam" id="2.60.120.590:FF:000004">
    <property type="entry name" value="DNA oxidative demethylase ALKBH2"/>
    <property type="match status" value="1"/>
</dbReference>
<dbReference type="GO" id="GO:0032451">
    <property type="term" value="F:demethylase activity"/>
    <property type="evidence" value="ECO:0007669"/>
    <property type="project" value="UniProtKB-ARBA"/>
</dbReference>
<dbReference type="PANTHER" id="PTHR31212">
    <property type="entry name" value="ALPHA-KETOGLUTARATE-DEPENDENT DIOXYGENASE ALKB HOMOLOG 3"/>
    <property type="match status" value="1"/>
</dbReference>
<evidence type="ECO:0000256" key="5">
    <source>
        <dbReference type="ARBA" id="ARBA00022964"/>
    </source>
</evidence>
<dbReference type="GO" id="GO:0140097">
    <property type="term" value="F:catalytic activity, acting on DNA"/>
    <property type="evidence" value="ECO:0007669"/>
    <property type="project" value="UniProtKB-ARBA"/>
</dbReference>
<dbReference type="PROSITE" id="PS51471">
    <property type="entry name" value="FE2OG_OXY"/>
    <property type="match status" value="1"/>
</dbReference>
<keyword evidence="5 10" id="KW-0223">Dioxygenase</keyword>
<accession>A0A939DMT2</accession>
<protein>
    <submittedName>
        <fullName evidence="10">Alpha-ketoglutarate-dependent dioxygenase AlkB</fullName>
    </submittedName>
</protein>
<keyword evidence="11" id="KW-1185">Reference proteome</keyword>
<dbReference type="InterPro" id="IPR037151">
    <property type="entry name" value="AlkB-like_sf"/>
</dbReference>
<keyword evidence="6" id="KW-0560">Oxidoreductase</keyword>
<dbReference type="EMBL" id="JAFKCV010000004">
    <property type="protein sequence ID" value="MBN7825532.1"/>
    <property type="molecule type" value="Genomic_DNA"/>
</dbReference>
<dbReference type="GO" id="GO:0016787">
    <property type="term" value="F:hydrolase activity"/>
    <property type="evidence" value="ECO:0007669"/>
    <property type="project" value="UniProtKB-ARBA"/>
</dbReference>
<keyword evidence="8" id="KW-0234">DNA repair</keyword>
<gene>
    <name evidence="10" type="ORF">J0A66_09890</name>
</gene>
<comment type="cofactor">
    <cofactor evidence="1">
        <name>Fe(2+)</name>
        <dbReference type="ChEBI" id="CHEBI:29033"/>
    </cofactor>
</comment>
<dbReference type="GO" id="GO:0046872">
    <property type="term" value="F:metal ion binding"/>
    <property type="evidence" value="ECO:0007669"/>
    <property type="project" value="UniProtKB-KW"/>
</dbReference>
<reference evidence="10" key="1">
    <citation type="submission" date="2021-03" db="EMBL/GenBank/DDBJ databases">
        <title>novel species isolated from a fishpond in China.</title>
        <authorList>
            <person name="Lu H."/>
            <person name="Cai Z."/>
        </authorList>
    </citation>
    <scope>NUCLEOTIDE SEQUENCE</scope>
    <source>
        <strain evidence="10">JCM 30855</strain>
    </source>
</reference>
<evidence type="ECO:0000256" key="8">
    <source>
        <dbReference type="ARBA" id="ARBA00023204"/>
    </source>
</evidence>
<evidence type="ECO:0000256" key="7">
    <source>
        <dbReference type="ARBA" id="ARBA00023004"/>
    </source>
</evidence>
<comment type="caution">
    <text evidence="10">The sequence shown here is derived from an EMBL/GenBank/DDBJ whole genome shotgun (WGS) entry which is preliminary data.</text>
</comment>
<keyword evidence="2" id="KW-0479">Metal-binding</keyword>
<dbReference type="Gene3D" id="2.60.120.590">
    <property type="entry name" value="Alpha-ketoglutarate-dependent dioxygenase AlkB-like"/>
    <property type="match status" value="1"/>
</dbReference>
<dbReference type="SUPFAM" id="SSF51197">
    <property type="entry name" value="Clavaminate synthase-like"/>
    <property type="match status" value="1"/>
</dbReference>
<sequence>MLPDATLTYRQDFLAPGKAMHLLDSLKATLQWRQDHIRLFGRLVKIPRLQAWYGDPDTSYVYSGLELQPMPWTNELLNIKAACEQVCQTRFNSVLANWYRDGQDSMGWHSDNEPELGVNPVIASVSLGEIRNLDFRHKVTGQRLRLPLASGSLLIMAGTTQLYWQHGIAKSRKPMGERINLTFRTIRGITRQN</sequence>
<evidence type="ECO:0000256" key="4">
    <source>
        <dbReference type="ARBA" id="ARBA00022842"/>
    </source>
</evidence>
<keyword evidence="4" id="KW-0460">Magnesium</keyword>
<dbReference type="GO" id="GO:0016705">
    <property type="term" value="F:oxidoreductase activity, acting on paired donors, with incorporation or reduction of molecular oxygen"/>
    <property type="evidence" value="ECO:0007669"/>
    <property type="project" value="UniProtKB-ARBA"/>
</dbReference>
<dbReference type="AlphaFoldDB" id="A0A939DMT2"/>
<dbReference type="Pfam" id="PF13532">
    <property type="entry name" value="2OG-FeII_Oxy_2"/>
    <property type="match status" value="1"/>
</dbReference>
<evidence type="ECO:0000256" key="6">
    <source>
        <dbReference type="ARBA" id="ARBA00023002"/>
    </source>
</evidence>
<dbReference type="InterPro" id="IPR005123">
    <property type="entry name" value="Oxoglu/Fe-dep_dioxygenase_dom"/>
</dbReference>
<dbReference type="GO" id="GO:0006307">
    <property type="term" value="P:DNA alkylation repair"/>
    <property type="evidence" value="ECO:0007669"/>
    <property type="project" value="InterPro"/>
</dbReference>
<dbReference type="PANTHER" id="PTHR31212:SF4">
    <property type="entry name" value="ALPHA-KETOGLUTARATE-DEPENDENT DIOXYGENASE ALKB HOMOLOG 3"/>
    <property type="match status" value="1"/>
</dbReference>
<name>A0A939DMT2_9ALTE</name>